<dbReference type="GO" id="GO:0030145">
    <property type="term" value="F:manganese ion binding"/>
    <property type="evidence" value="ECO:0007669"/>
    <property type="project" value="UniProtKB-UniRule"/>
</dbReference>
<feature type="binding site" evidence="6">
    <location>
        <position position="10"/>
    </location>
    <ligand>
        <name>Mn(2+)</name>
        <dbReference type="ChEBI" id="CHEBI:29035"/>
        <label>1</label>
    </ligand>
</feature>
<comment type="catalytic activity">
    <reaction evidence="6">
        <text>alpha-D-ribose 1-phosphate = D-ribose 5-phosphate</text>
        <dbReference type="Rhea" id="RHEA:18793"/>
        <dbReference type="ChEBI" id="CHEBI:57720"/>
        <dbReference type="ChEBI" id="CHEBI:78346"/>
        <dbReference type="EC" id="5.4.2.7"/>
    </reaction>
</comment>
<comment type="similarity">
    <text evidence="1 6">Belongs to the phosphopentomutase family.</text>
</comment>
<dbReference type="GO" id="GO:0006015">
    <property type="term" value="P:5-phosphoribose 1-diphosphate biosynthetic process"/>
    <property type="evidence" value="ECO:0007669"/>
    <property type="project" value="UniProtKB-UniPathway"/>
</dbReference>
<evidence type="ECO:0000313" key="10">
    <source>
        <dbReference type="Proteomes" id="UP000439994"/>
    </source>
</evidence>
<gene>
    <name evidence="6" type="primary">deoB</name>
    <name evidence="9" type="ORF">GNP35_03695</name>
</gene>
<dbReference type="SUPFAM" id="SSF53649">
    <property type="entry name" value="Alkaline phosphatase-like"/>
    <property type="match status" value="1"/>
</dbReference>
<evidence type="ECO:0000256" key="4">
    <source>
        <dbReference type="ARBA" id="ARBA00023211"/>
    </source>
</evidence>
<dbReference type="GO" id="GO:0005829">
    <property type="term" value="C:cytosol"/>
    <property type="evidence" value="ECO:0007669"/>
    <property type="project" value="TreeGrafter"/>
</dbReference>
<evidence type="ECO:0000256" key="7">
    <source>
        <dbReference type="NCBIfam" id="TIGR01696"/>
    </source>
</evidence>
<feature type="binding site" evidence="6">
    <location>
        <position position="297"/>
    </location>
    <ligand>
        <name>Mn(2+)</name>
        <dbReference type="ChEBI" id="CHEBI:29035"/>
        <label>2</label>
    </ligand>
</feature>
<comment type="function">
    <text evidence="6">Isomerase that catalyzes the conversion of deoxy-ribose 1-phosphate (dRib-1-P) and ribose 1-phosphate (Rib-1-P) to deoxy-ribose 5-phosphate (dRib-5-P) and ribose 5-phosphate (Rib-5-P), respectively.</text>
</comment>
<dbReference type="InterPro" id="IPR006124">
    <property type="entry name" value="Metalloenzyme"/>
</dbReference>
<dbReference type="InterPro" id="IPR010045">
    <property type="entry name" value="DeoB"/>
</dbReference>
<dbReference type="Gene3D" id="3.40.720.10">
    <property type="entry name" value="Alkaline Phosphatase, subunit A"/>
    <property type="match status" value="1"/>
</dbReference>
<evidence type="ECO:0000256" key="1">
    <source>
        <dbReference type="ARBA" id="ARBA00010373"/>
    </source>
</evidence>
<name>A0A6N8F8D6_9GAMM</name>
<keyword evidence="5 6" id="KW-0413">Isomerase</keyword>
<comment type="pathway">
    <text evidence="6">Carbohydrate degradation; 2-deoxy-D-ribose 1-phosphate degradation; D-glyceraldehyde 3-phosphate and acetaldehyde from 2-deoxy-alpha-D-ribose 1-phosphate: step 1/2.</text>
</comment>
<dbReference type="PANTHER" id="PTHR21110:SF0">
    <property type="entry name" value="PHOSPHOPENTOMUTASE"/>
    <property type="match status" value="1"/>
</dbReference>
<reference evidence="9 10" key="1">
    <citation type="submission" date="2019-11" db="EMBL/GenBank/DDBJ databases">
        <title>P. haliotis isolates from Z. marina roots.</title>
        <authorList>
            <person name="Cohen M."/>
            <person name="Jospin G."/>
            <person name="Eisen J.A."/>
            <person name="Coil D.A."/>
        </authorList>
    </citation>
    <scope>NUCLEOTIDE SEQUENCE [LARGE SCALE GENOMIC DNA]</scope>
    <source>
        <strain evidence="9 10">UCD-MCMsp1aY</strain>
    </source>
</reference>
<evidence type="ECO:0000256" key="3">
    <source>
        <dbReference type="ARBA" id="ARBA00022723"/>
    </source>
</evidence>
<dbReference type="NCBIfam" id="TIGR01696">
    <property type="entry name" value="deoB"/>
    <property type="match status" value="1"/>
</dbReference>
<sequence>MSRVIILVADSLGIGSSADADAFGDQGSNTLFHIYQHMLEKHNHVMNMPNLAKLGLIKACETAKNVKFDQFPSYSINGAYGHMQEISTGKDTPSGHWEMAGVPVLFDWGYFKDKTNSFPSEFIEELVVKTGVPGILGNCHAPGTDVLTWHGEEHIQSGKPICYTSADSVFQVAAHEKHFGLDKLYEFCEVARELLDKYNIGRVIARPFLGESLSEFKRTGNRRDYSVLPPSKTVLDKVFDSGKEVISIGKISDIYAHQGISKSLKANGLEALIDTTISEMNGMDNEGIIFTNLVNFDQDFGHRRDITGYAGALEYFDTRIPDILGALKQDDILLITADHGCDPSWPGTDHTREYVPILAYIKGLGDAPLGLRSTFADMGQTISELFALEKMSYGKSFLNKLVSEESN</sequence>
<accession>A0A6N8F8D6</accession>
<evidence type="ECO:0000313" key="9">
    <source>
        <dbReference type="EMBL" id="MUH71669.1"/>
    </source>
</evidence>
<dbReference type="EMBL" id="WOCD01000002">
    <property type="protein sequence ID" value="MUH71669.1"/>
    <property type="molecule type" value="Genomic_DNA"/>
</dbReference>
<comment type="subcellular location">
    <subcellularLocation>
        <location evidence="6">Cytoplasm</location>
    </subcellularLocation>
</comment>
<keyword evidence="10" id="KW-1185">Reference proteome</keyword>
<dbReference type="GO" id="GO:0000287">
    <property type="term" value="F:magnesium ion binding"/>
    <property type="evidence" value="ECO:0007669"/>
    <property type="project" value="UniProtKB-UniRule"/>
</dbReference>
<dbReference type="GO" id="GO:0043094">
    <property type="term" value="P:metabolic compound salvage"/>
    <property type="evidence" value="ECO:0007669"/>
    <property type="project" value="UniProtKB-UniRule"/>
</dbReference>
<keyword evidence="3 6" id="KW-0479">Metal-binding</keyword>
<evidence type="ECO:0000259" key="8">
    <source>
        <dbReference type="Pfam" id="PF01676"/>
    </source>
</evidence>
<dbReference type="FunFam" id="3.30.70.1250:FF:000001">
    <property type="entry name" value="Phosphopentomutase"/>
    <property type="match status" value="1"/>
</dbReference>
<dbReference type="NCBIfam" id="NF003766">
    <property type="entry name" value="PRK05362.1"/>
    <property type="match status" value="1"/>
</dbReference>
<dbReference type="PANTHER" id="PTHR21110">
    <property type="entry name" value="PHOSPHOPENTOMUTASE"/>
    <property type="match status" value="1"/>
</dbReference>
<dbReference type="CDD" id="cd16009">
    <property type="entry name" value="PPM"/>
    <property type="match status" value="1"/>
</dbReference>
<feature type="binding site" evidence="6">
    <location>
        <position position="350"/>
    </location>
    <ligand>
        <name>Mn(2+)</name>
        <dbReference type="ChEBI" id="CHEBI:29035"/>
        <label>2</label>
    </ligand>
</feature>
<comment type="catalytic activity">
    <reaction evidence="6">
        <text>2-deoxy-alpha-D-ribose 1-phosphate = 2-deoxy-D-ribose 5-phosphate</text>
        <dbReference type="Rhea" id="RHEA:27658"/>
        <dbReference type="ChEBI" id="CHEBI:57259"/>
        <dbReference type="ChEBI" id="CHEBI:62877"/>
        <dbReference type="EC" id="5.4.2.7"/>
    </reaction>
</comment>
<dbReference type="EC" id="5.4.2.7" evidence="6 7"/>
<dbReference type="InterPro" id="IPR024052">
    <property type="entry name" value="Phosphopentomutase_DeoB_cap_sf"/>
</dbReference>
<dbReference type="SUPFAM" id="SSF143856">
    <property type="entry name" value="DeoB insert domain-like"/>
    <property type="match status" value="1"/>
</dbReference>
<evidence type="ECO:0000256" key="2">
    <source>
        <dbReference type="ARBA" id="ARBA00022490"/>
    </source>
</evidence>
<dbReference type="RefSeq" id="WP_155694648.1">
    <property type="nucleotide sequence ID" value="NZ_WOCD01000002.1"/>
</dbReference>
<feature type="domain" description="Metalloenzyme" evidence="8">
    <location>
        <begin position="3"/>
        <end position="390"/>
    </location>
</feature>
<feature type="binding site" evidence="6">
    <location>
        <position position="339"/>
    </location>
    <ligand>
        <name>Mn(2+)</name>
        <dbReference type="ChEBI" id="CHEBI:29035"/>
        <label>1</label>
    </ligand>
</feature>
<dbReference type="HAMAP" id="MF_00740">
    <property type="entry name" value="Phosphopentomut"/>
    <property type="match status" value="1"/>
</dbReference>
<evidence type="ECO:0000256" key="6">
    <source>
        <dbReference type="HAMAP-Rule" id="MF_00740"/>
    </source>
</evidence>
<dbReference type="PIRSF" id="PIRSF001491">
    <property type="entry name" value="Ppentomutase"/>
    <property type="match status" value="1"/>
</dbReference>
<dbReference type="Gene3D" id="3.30.70.1250">
    <property type="entry name" value="Phosphopentomutase"/>
    <property type="match status" value="1"/>
</dbReference>
<dbReference type="OrthoDB" id="9769930at2"/>
<dbReference type="GO" id="GO:0009117">
    <property type="term" value="P:nucleotide metabolic process"/>
    <property type="evidence" value="ECO:0007669"/>
    <property type="project" value="UniProtKB-UniRule"/>
</dbReference>
<dbReference type="AlphaFoldDB" id="A0A6N8F8D6"/>
<organism evidence="9 10">
    <name type="scientific">Psychrosphaera haliotis</name>
    <dbReference type="NCBI Taxonomy" id="555083"/>
    <lineage>
        <taxon>Bacteria</taxon>
        <taxon>Pseudomonadati</taxon>
        <taxon>Pseudomonadota</taxon>
        <taxon>Gammaproteobacteria</taxon>
        <taxon>Alteromonadales</taxon>
        <taxon>Pseudoalteromonadaceae</taxon>
        <taxon>Psychrosphaera</taxon>
    </lineage>
</organism>
<feature type="binding site" evidence="6">
    <location>
        <position position="302"/>
    </location>
    <ligand>
        <name>Mn(2+)</name>
        <dbReference type="ChEBI" id="CHEBI:29035"/>
        <label>2</label>
    </ligand>
</feature>
<feature type="binding site" evidence="6">
    <location>
        <position position="338"/>
    </location>
    <ligand>
        <name>Mn(2+)</name>
        <dbReference type="ChEBI" id="CHEBI:29035"/>
        <label>1</label>
    </ligand>
</feature>
<comment type="cofactor">
    <cofactor evidence="6">
        <name>Mn(2+)</name>
        <dbReference type="ChEBI" id="CHEBI:29035"/>
    </cofactor>
    <text evidence="6">Binds 2 manganese ions.</text>
</comment>
<dbReference type="GO" id="GO:0006018">
    <property type="term" value="P:2-deoxyribose 1-phosphate catabolic process"/>
    <property type="evidence" value="ECO:0007669"/>
    <property type="project" value="UniProtKB-UniRule"/>
</dbReference>
<dbReference type="InterPro" id="IPR017850">
    <property type="entry name" value="Alkaline_phosphatase_core_sf"/>
</dbReference>
<proteinExistence type="inferred from homology"/>
<dbReference type="Pfam" id="PF01676">
    <property type="entry name" value="Metalloenzyme"/>
    <property type="match status" value="1"/>
</dbReference>
<protein>
    <recommendedName>
        <fullName evidence="6 7">Phosphopentomutase</fullName>
        <ecNumber evidence="6 7">5.4.2.7</ecNumber>
    </recommendedName>
    <alternativeName>
        <fullName evidence="6">Phosphodeoxyribomutase</fullName>
    </alternativeName>
</protein>
<evidence type="ECO:0000256" key="5">
    <source>
        <dbReference type="ARBA" id="ARBA00023235"/>
    </source>
</evidence>
<dbReference type="UniPathway" id="UPA00087">
    <property type="reaction ID" value="UER00173"/>
</dbReference>
<keyword evidence="4 6" id="KW-0464">Manganese</keyword>
<comment type="caution">
    <text evidence="9">The sequence shown here is derived from an EMBL/GenBank/DDBJ whole genome shotgun (WGS) entry which is preliminary data.</text>
</comment>
<dbReference type="GO" id="GO:0008973">
    <property type="term" value="F:phosphopentomutase activity"/>
    <property type="evidence" value="ECO:0007669"/>
    <property type="project" value="UniProtKB-UniRule"/>
</dbReference>
<keyword evidence="2 6" id="KW-0963">Cytoplasm</keyword>
<dbReference type="Proteomes" id="UP000439994">
    <property type="component" value="Unassembled WGS sequence"/>
</dbReference>